<dbReference type="InterPro" id="IPR006119">
    <property type="entry name" value="Resolv_N"/>
</dbReference>
<sequence>MPAGSFVTYYRVSTAKQGASGLGLDAQRVAVKGYLNGGDWRVVGEFVEVESGRNSDRPELAKALASARLHRAALVVANVSRLTRSSGFLHKLLDAGVDVRFADLPQIEGPTGRFMLQQMAAVAELEAGMIGDRTRKALAAAKARGTKLGGSRGVVLTAEQRAMGRAVQTARSTARAADVAPIIAGLQAEGVSSLAQLAAALTERGIPTSRGAERWSPMQVSRVLKAVAHGT</sequence>
<keyword evidence="2" id="KW-0233">DNA recombination</keyword>
<evidence type="ECO:0000313" key="5">
    <source>
        <dbReference type="Proteomes" id="UP000290759"/>
    </source>
</evidence>
<dbReference type="Proteomes" id="UP000290759">
    <property type="component" value="Unassembled WGS sequence"/>
</dbReference>
<dbReference type="GO" id="GO:0003677">
    <property type="term" value="F:DNA binding"/>
    <property type="evidence" value="ECO:0007669"/>
    <property type="project" value="UniProtKB-KW"/>
</dbReference>
<dbReference type="Gene3D" id="3.40.50.1390">
    <property type="entry name" value="Resolvase, N-terminal catalytic domain"/>
    <property type="match status" value="1"/>
</dbReference>
<evidence type="ECO:0000259" key="3">
    <source>
        <dbReference type="PROSITE" id="PS51736"/>
    </source>
</evidence>
<gene>
    <name evidence="4" type="ORF">D3273_23425</name>
</gene>
<dbReference type="InterPro" id="IPR036162">
    <property type="entry name" value="Resolvase-like_N_sf"/>
</dbReference>
<evidence type="ECO:0000256" key="2">
    <source>
        <dbReference type="ARBA" id="ARBA00023172"/>
    </source>
</evidence>
<dbReference type="PANTHER" id="PTHR30461">
    <property type="entry name" value="DNA-INVERTASE FROM LAMBDOID PROPHAGE"/>
    <property type="match status" value="1"/>
</dbReference>
<dbReference type="EMBL" id="QYBB01000048">
    <property type="protein sequence ID" value="RYC29553.1"/>
    <property type="molecule type" value="Genomic_DNA"/>
</dbReference>
<dbReference type="PANTHER" id="PTHR30461:SF2">
    <property type="entry name" value="SERINE RECOMBINASE PINE-RELATED"/>
    <property type="match status" value="1"/>
</dbReference>
<protein>
    <submittedName>
        <fullName evidence="4">Recombinase family protein</fullName>
    </submittedName>
</protein>
<dbReference type="AlphaFoldDB" id="A0A4Q2TZJ3"/>
<name>A0A4Q2TZJ3_9HYPH</name>
<dbReference type="Pfam" id="PF00239">
    <property type="entry name" value="Resolvase"/>
    <property type="match status" value="1"/>
</dbReference>
<comment type="caution">
    <text evidence="4">The sequence shown here is derived from an EMBL/GenBank/DDBJ whole genome shotgun (WGS) entry which is preliminary data.</text>
</comment>
<keyword evidence="5" id="KW-1185">Reference proteome</keyword>
<accession>A0A4Q2TZJ3</accession>
<dbReference type="CDD" id="cd00338">
    <property type="entry name" value="Ser_Recombinase"/>
    <property type="match status" value="1"/>
</dbReference>
<reference evidence="4 5" key="1">
    <citation type="submission" date="2018-12" db="EMBL/GenBank/DDBJ databases">
        <authorList>
            <person name="Grouzdev D.S."/>
            <person name="Krutkina M.S."/>
        </authorList>
    </citation>
    <scope>NUCLEOTIDE SEQUENCE [LARGE SCALE GENOMIC DNA]</scope>
    <source>
        <strain evidence="4 5">RmlP026</strain>
    </source>
</reference>
<dbReference type="OrthoDB" id="2290206at2"/>
<dbReference type="SUPFAM" id="SSF53041">
    <property type="entry name" value="Resolvase-like"/>
    <property type="match status" value="1"/>
</dbReference>
<organism evidence="4 5">
    <name type="scientific">Lichenibacterium minor</name>
    <dbReference type="NCBI Taxonomy" id="2316528"/>
    <lineage>
        <taxon>Bacteria</taxon>
        <taxon>Pseudomonadati</taxon>
        <taxon>Pseudomonadota</taxon>
        <taxon>Alphaproteobacteria</taxon>
        <taxon>Hyphomicrobiales</taxon>
        <taxon>Lichenihabitantaceae</taxon>
        <taxon>Lichenibacterium</taxon>
    </lineage>
</organism>
<evidence type="ECO:0000256" key="1">
    <source>
        <dbReference type="ARBA" id="ARBA00023125"/>
    </source>
</evidence>
<keyword evidence="1" id="KW-0238">DNA-binding</keyword>
<feature type="domain" description="Resolvase/invertase-type recombinase catalytic" evidence="3">
    <location>
        <begin position="5"/>
        <end position="145"/>
    </location>
</feature>
<reference evidence="4 5" key="2">
    <citation type="submission" date="2019-02" db="EMBL/GenBank/DDBJ databases">
        <title>'Lichenibacterium ramalinii' gen. nov. sp. nov., 'Lichenibacterium minor' gen. nov. sp. nov.</title>
        <authorList>
            <person name="Pankratov T."/>
        </authorList>
    </citation>
    <scope>NUCLEOTIDE SEQUENCE [LARGE SCALE GENOMIC DNA]</scope>
    <source>
        <strain evidence="4 5">RmlP026</strain>
    </source>
</reference>
<dbReference type="PROSITE" id="PS51736">
    <property type="entry name" value="RECOMBINASES_3"/>
    <property type="match status" value="1"/>
</dbReference>
<dbReference type="GO" id="GO:0000150">
    <property type="term" value="F:DNA strand exchange activity"/>
    <property type="evidence" value="ECO:0007669"/>
    <property type="project" value="InterPro"/>
</dbReference>
<evidence type="ECO:0000313" key="4">
    <source>
        <dbReference type="EMBL" id="RYC29553.1"/>
    </source>
</evidence>
<proteinExistence type="predicted"/>
<dbReference type="InterPro" id="IPR050639">
    <property type="entry name" value="SSR_resolvase"/>
</dbReference>
<dbReference type="SMART" id="SM00857">
    <property type="entry name" value="Resolvase"/>
    <property type="match status" value="1"/>
</dbReference>